<accession>A0ACC3SXL6</accession>
<dbReference type="Proteomes" id="UP001433508">
    <property type="component" value="Unassembled WGS sequence"/>
</dbReference>
<proteinExistence type="predicted"/>
<sequence length="115" mass="13436">MALSRSFDRNVHVFDSLRPDEPLGGLFLNPSVTNRKFLRMLAVFIYPSGWYRVWLQGAKTALNPGEEILKLGCYYNMRDSPDRCHITVQCFETITDLVMKRLIFFHSLMKNFSKL</sequence>
<dbReference type="EMBL" id="MU971401">
    <property type="protein sequence ID" value="KAK9235889.1"/>
    <property type="molecule type" value="Genomic_DNA"/>
</dbReference>
<keyword evidence="2" id="KW-1185">Reference proteome</keyword>
<comment type="caution">
    <text evidence="1">The sequence shown here is derived from an EMBL/GenBank/DDBJ whole genome shotgun (WGS) entry which is preliminary data.</text>
</comment>
<evidence type="ECO:0000313" key="1">
    <source>
        <dbReference type="EMBL" id="KAK9235889.1"/>
    </source>
</evidence>
<evidence type="ECO:0000313" key="2">
    <source>
        <dbReference type="Proteomes" id="UP001433508"/>
    </source>
</evidence>
<protein>
    <submittedName>
        <fullName evidence="1">Uncharacterized protein</fullName>
    </submittedName>
</protein>
<name>A0ACC3SXL6_LIPKO</name>
<reference evidence="2" key="1">
    <citation type="journal article" date="2024" name="Front. Bioeng. Biotechnol.">
        <title>Genome-scale model development and genomic sequencing of the oleaginous clade Lipomyces.</title>
        <authorList>
            <person name="Czajka J.J."/>
            <person name="Han Y."/>
            <person name="Kim J."/>
            <person name="Mondo S.J."/>
            <person name="Hofstad B.A."/>
            <person name="Robles A."/>
            <person name="Haridas S."/>
            <person name="Riley R."/>
            <person name="LaButti K."/>
            <person name="Pangilinan J."/>
            <person name="Andreopoulos W."/>
            <person name="Lipzen A."/>
            <person name="Yan J."/>
            <person name="Wang M."/>
            <person name="Ng V."/>
            <person name="Grigoriev I.V."/>
            <person name="Spatafora J.W."/>
            <person name="Magnuson J.K."/>
            <person name="Baker S.E."/>
            <person name="Pomraning K.R."/>
        </authorList>
    </citation>
    <scope>NUCLEOTIDE SEQUENCE [LARGE SCALE GENOMIC DNA]</scope>
    <source>
        <strain evidence="2">CBS 7786</strain>
    </source>
</reference>
<organism evidence="1 2">
    <name type="scientific">Lipomyces kononenkoae</name>
    <name type="common">Yeast</name>
    <dbReference type="NCBI Taxonomy" id="34357"/>
    <lineage>
        <taxon>Eukaryota</taxon>
        <taxon>Fungi</taxon>
        <taxon>Dikarya</taxon>
        <taxon>Ascomycota</taxon>
        <taxon>Saccharomycotina</taxon>
        <taxon>Lipomycetes</taxon>
        <taxon>Lipomycetales</taxon>
        <taxon>Lipomycetaceae</taxon>
        <taxon>Lipomyces</taxon>
    </lineage>
</organism>
<gene>
    <name evidence="1" type="ORF">V1525DRAFT_240343</name>
</gene>